<protein>
    <submittedName>
        <fullName evidence="1">PhiRv2 phage protein</fullName>
    </submittedName>
</protein>
<evidence type="ECO:0000313" key="2">
    <source>
        <dbReference type="Proteomes" id="UP000046680"/>
    </source>
</evidence>
<evidence type="ECO:0000313" key="1">
    <source>
        <dbReference type="EMBL" id="CFS11110.1"/>
    </source>
</evidence>
<reference evidence="1 2" key="1">
    <citation type="submission" date="2015-03" db="EMBL/GenBank/DDBJ databases">
        <authorList>
            <consortium name="Pathogen Informatics"/>
        </authorList>
    </citation>
    <scope>NUCLEOTIDE SEQUENCE [LARGE SCALE GENOMIC DNA]</scope>
    <source>
        <strain evidence="1 2">C09601061</strain>
    </source>
</reference>
<proteinExistence type="predicted"/>
<gene>
    <name evidence="1" type="ORF">ERS007657_04072</name>
</gene>
<accession>A0A654U6V2</accession>
<organism evidence="1 2">
    <name type="scientific">Mycobacterium tuberculosis</name>
    <dbReference type="NCBI Taxonomy" id="1773"/>
    <lineage>
        <taxon>Bacteria</taxon>
        <taxon>Bacillati</taxon>
        <taxon>Actinomycetota</taxon>
        <taxon>Actinomycetes</taxon>
        <taxon>Mycobacteriales</taxon>
        <taxon>Mycobacteriaceae</taxon>
        <taxon>Mycobacterium</taxon>
        <taxon>Mycobacterium tuberculosis complex</taxon>
    </lineage>
</organism>
<dbReference type="AlphaFoldDB" id="A0A654U6V2"/>
<name>A0A654U6V2_MYCTX</name>
<dbReference type="Proteomes" id="UP000046680">
    <property type="component" value="Unassembled WGS sequence"/>
</dbReference>
<sequence length="50" mass="5777">MVATSHEIDDDTAELALLSMHLDDEQRRLEAGMKLGWHPYHFPDEPDSKQ</sequence>
<dbReference type="EMBL" id="CGCX01002377">
    <property type="protein sequence ID" value="CFS11110.1"/>
    <property type="molecule type" value="Genomic_DNA"/>
</dbReference>